<dbReference type="OrthoDB" id="944647at2"/>
<comment type="caution">
    <text evidence="1">The sequence shown here is derived from an EMBL/GenBank/DDBJ whole genome shotgun (WGS) entry which is preliminary data.</text>
</comment>
<reference evidence="1 2" key="1">
    <citation type="submission" date="2015-11" db="EMBL/GenBank/DDBJ databases">
        <title>Genomic analysis of 38 Legionella species identifies large and diverse effector repertoires.</title>
        <authorList>
            <person name="Burstein D."/>
            <person name="Amaro F."/>
            <person name="Zusman T."/>
            <person name="Lifshitz Z."/>
            <person name="Cohen O."/>
            <person name="Gilbert J.A."/>
            <person name="Pupko T."/>
            <person name="Shuman H.A."/>
            <person name="Segal G."/>
        </authorList>
    </citation>
    <scope>NUCLEOTIDE SEQUENCE [LARGE SCALE GENOMIC DNA]</scope>
    <source>
        <strain evidence="1 2">Bercovier 4</strain>
    </source>
</reference>
<dbReference type="RefSeq" id="WP_058502032.1">
    <property type="nucleotide sequence ID" value="NZ_CAAAJA010000118.1"/>
</dbReference>
<gene>
    <name evidence="1" type="ORF">Lisr_1691</name>
</gene>
<dbReference type="InterPro" id="IPR009899">
    <property type="entry name" value="ArdA"/>
</dbReference>
<accession>A0A0W0VLH1</accession>
<dbReference type="Gene3D" id="1.10.10.1190">
    <property type="entry name" value="Antirestriction protein ArdA, domain 3"/>
    <property type="match status" value="1"/>
</dbReference>
<dbReference type="Gene3D" id="3.10.20.480">
    <property type="entry name" value="Antirestriction protein ArdA, domain 1"/>
    <property type="match status" value="1"/>
</dbReference>
<evidence type="ECO:0000313" key="1">
    <source>
        <dbReference type="EMBL" id="KTD20617.1"/>
    </source>
</evidence>
<dbReference type="Proteomes" id="UP000054761">
    <property type="component" value="Unassembled WGS sequence"/>
</dbReference>
<keyword evidence="2" id="KW-1185">Reference proteome</keyword>
<dbReference type="PATRIC" id="fig|454.4.peg.1837"/>
<dbReference type="InterPro" id="IPR041895">
    <property type="entry name" value="ArdA_dom1"/>
</dbReference>
<dbReference type="AlphaFoldDB" id="A0A0W0VLH1"/>
<dbReference type="Pfam" id="PF07275">
    <property type="entry name" value="ArdA"/>
    <property type="match status" value="1"/>
</dbReference>
<evidence type="ECO:0000313" key="2">
    <source>
        <dbReference type="Proteomes" id="UP000054761"/>
    </source>
</evidence>
<dbReference type="EMBL" id="LNYH01000097">
    <property type="protein sequence ID" value="KTD20617.1"/>
    <property type="molecule type" value="Genomic_DNA"/>
</dbReference>
<organism evidence="1 2">
    <name type="scientific">Legionella israelensis</name>
    <dbReference type="NCBI Taxonomy" id="454"/>
    <lineage>
        <taxon>Bacteria</taxon>
        <taxon>Pseudomonadati</taxon>
        <taxon>Pseudomonadota</taxon>
        <taxon>Gammaproteobacteria</taxon>
        <taxon>Legionellales</taxon>
        <taxon>Legionellaceae</taxon>
        <taxon>Legionella</taxon>
    </lineage>
</organism>
<dbReference type="InterPro" id="IPR041893">
    <property type="entry name" value="ArdA_dom3"/>
</dbReference>
<proteinExistence type="predicted"/>
<protein>
    <submittedName>
        <fullName evidence="1">Antirestriction protein</fullName>
    </submittedName>
</protein>
<sequence length="168" mass="19349">MDTPQIYVACLASYNNAILHGEWIDATQSESDIMAEIYEMLDNSPIEGAEEFALHDFEGFGDVDIDEYTSIQTIAEYAFFIQQHGRIGAALLSEYEVAEAESMMDNCYQGCFDSEVDFAWQLFDECYAHQIPDNLRFYFDCEVFSRDLFINDYCSVDVDGETHVFSRY</sequence>
<dbReference type="STRING" id="454.Lisr_1691"/>
<name>A0A0W0VLH1_9GAMM</name>